<evidence type="ECO:0000256" key="1">
    <source>
        <dbReference type="ARBA" id="ARBA00035238"/>
    </source>
</evidence>
<dbReference type="Pfam" id="PF02492">
    <property type="entry name" value="cobW"/>
    <property type="match status" value="1"/>
</dbReference>
<dbReference type="InterPro" id="IPR027417">
    <property type="entry name" value="P-loop_NTPase"/>
</dbReference>
<dbReference type="GO" id="GO:0008270">
    <property type="term" value="F:zinc ion binding"/>
    <property type="evidence" value="ECO:0007669"/>
    <property type="project" value="TreeGrafter"/>
</dbReference>
<dbReference type="GO" id="GO:0051604">
    <property type="term" value="P:protein maturation"/>
    <property type="evidence" value="ECO:0007669"/>
    <property type="project" value="InterPro"/>
</dbReference>
<dbReference type="InParanoid" id="A0A5Q0BH78"/>
<evidence type="ECO:0000313" key="3">
    <source>
        <dbReference type="EMBL" id="QFY41527.1"/>
    </source>
</evidence>
<dbReference type="InterPro" id="IPR004392">
    <property type="entry name" value="Hyd_mat_HypB"/>
</dbReference>
<dbReference type="SUPFAM" id="SSF52540">
    <property type="entry name" value="P-loop containing nucleoside triphosphate hydrolases"/>
    <property type="match status" value="1"/>
</dbReference>
<dbReference type="KEGG" id="mmob:F6R98_01890"/>
<dbReference type="InterPro" id="IPR003495">
    <property type="entry name" value="CobW/HypB/UreG_nucleotide-bd"/>
</dbReference>
<evidence type="ECO:0000259" key="2">
    <source>
        <dbReference type="Pfam" id="PF02492"/>
    </source>
</evidence>
<dbReference type="Gene3D" id="3.40.50.300">
    <property type="entry name" value="P-loop containing nucleotide triphosphate hydrolases"/>
    <property type="match status" value="1"/>
</dbReference>
<dbReference type="AlphaFoldDB" id="A0A5Q0BH78"/>
<dbReference type="EMBL" id="CP044205">
    <property type="protein sequence ID" value="QFY41527.1"/>
    <property type="molecule type" value="Genomic_DNA"/>
</dbReference>
<protein>
    <recommendedName>
        <fullName evidence="1">Hydrogenase maturation factor HypB</fullName>
    </recommendedName>
</protein>
<accession>A0A5Q0BH78</accession>
<gene>
    <name evidence="3" type="ORF">F6R98_01890</name>
</gene>
<reference evidence="3 4" key="1">
    <citation type="submission" date="2019-09" db="EMBL/GenBank/DDBJ databases">
        <title>Ecophysiology of the spiral-shaped methanotroph Methylospira mobilis as revealed by the complete genome sequence.</title>
        <authorList>
            <person name="Oshkin I.Y."/>
            <person name="Dedysh S.N."/>
            <person name="Miroshnikov K."/>
            <person name="Danilova O.V."/>
            <person name="Hakobyan A."/>
            <person name="Liesack W."/>
        </authorList>
    </citation>
    <scope>NUCLEOTIDE SEQUENCE [LARGE SCALE GENOMIC DNA]</scope>
    <source>
        <strain evidence="3 4">Shm1</strain>
    </source>
</reference>
<dbReference type="Proteomes" id="UP000325755">
    <property type="component" value="Chromosome"/>
</dbReference>
<dbReference type="OrthoDB" id="9777530at2"/>
<proteinExistence type="predicted"/>
<evidence type="ECO:0000313" key="4">
    <source>
        <dbReference type="Proteomes" id="UP000325755"/>
    </source>
</evidence>
<dbReference type="GO" id="GO:0016151">
    <property type="term" value="F:nickel cation binding"/>
    <property type="evidence" value="ECO:0007669"/>
    <property type="project" value="InterPro"/>
</dbReference>
<dbReference type="GO" id="GO:0003924">
    <property type="term" value="F:GTPase activity"/>
    <property type="evidence" value="ECO:0007669"/>
    <property type="project" value="InterPro"/>
</dbReference>
<dbReference type="RefSeq" id="WP_153247509.1">
    <property type="nucleotide sequence ID" value="NZ_CP044205.1"/>
</dbReference>
<keyword evidence="4" id="KW-1185">Reference proteome</keyword>
<sequence length="232" mass="24915">MRLITVAGPPSVGKTSVVVKTARILAGSERRVGIVKFDSLNTSDDEVYQRAGLPVKVGLAGSVCPDHFFVSNIDDCVSWGRRAALDFLIAESAGLCNRCSPHIQGVLAVCVIDNLSGVHTPRKIGPMLKLADVVVITKGDIVSQAEREVFSFNVRQANPRAVILFFNGITGQGAAELGYHLDQAPVIHELEGSRLRFPMPSAVCPYCIGETIIGQDHQRGNVRKMALGDKPA</sequence>
<name>A0A5Q0BH78_9GAMM</name>
<dbReference type="PANTHER" id="PTHR30134:SF1">
    <property type="entry name" value="COBW_HYPB_UREG NUCLEOTIDE-BINDING DOMAIN-CONTAINING PROTEIN"/>
    <property type="match status" value="1"/>
</dbReference>
<feature type="domain" description="CobW/HypB/UreG nucleotide-binding" evidence="2">
    <location>
        <begin position="4"/>
        <end position="163"/>
    </location>
</feature>
<organism evidence="3 4">
    <name type="scientific">Candidatus Methylospira mobilis</name>
    <dbReference type="NCBI Taxonomy" id="1808979"/>
    <lineage>
        <taxon>Bacteria</taxon>
        <taxon>Pseudomonadati</taxon>
        <taxon>Pseudomonadota</taxon>
        <taxon>Gammaproteobacteria</taxon>
        <taxon>Methylococcales</taxon>
        <taxon>Methylococcaceae</taxon>
        <taxon>Candidatus Methylospira</taxon>
    </lineage>
</organism>
<dbReference type="PANTHER" id="PTHR30134">
    <property type="entry name" value="HYDROGENASE PROTEIN ASSEMBLY PROTEIN, NICKEL CHAPERONE"/>
    <property type="match status" value="1"/>
</dbReference>